<keyword evidence="3" id="KW-1185">Reference proteome</keyword>
<feature type="transmembrane region" description="Helical" evidence="1">
    <location>
        <begin position="133"/>
        <end position="152"/>
    </location>
</feature>
<dbReference type="RefSeq" id="WP_344283979.1">
    <property type="nucleotide sequence ID" value="NZ_BAAAKV010000084.1"/>
</dbReference>
<evidence type="ECO:0000256" key="1">
    <source>
        <dbReference type="SAM" id="Phobius"/>
    </source>
</evidence>
<sequence>MIVRRPLPPPPPEDPHAWPDRETMLADRAAALTELTRRRLAAGRLVLLWLTGLAAAVGWAAAGLAVRSLELGGLNLPTALAALVLAAVLLAVAGVGLDFWLRQGRVVRERLEAWADLARDPATDVRARARRRYVTWLVVSLALCAVGAWTLFHLVAPGADAGAGAAAGTVPGAGSVSGTGNALVPDREPGAPADADSGGLGGTVYVLGWSVTCLITGLLGAARSVGHQHWSERLLSAVPERWGGGAHR</sequence>
<organism evidence="2 3">
    <name type="scientific">Streptomyces hebeiensis</name>
    <dbReference type="NCBI Taxonomy" id="229486"/>
    <lineage>
        <taxon>Bacteria</taxon>
        <taxon>Bacillati</taxon>
        <taxon>Actinomycetota</taxon>
        <taxon>Actinomycetes</taxon>
        <taxon>Kitasatosporales</taxon>
        <taxon>Streptomycetaceae</taxon>
        <taxon>Streptomyces</taxon>
    </lineage>
</organism>
<feature type="transmembrane region" description="Helical" evidence="1">
    <location>
        <begin position="45"/>
        <end position="66"/>
    </location>
</feature>
<name>A0ABP4FR90_9ACTN</name>
<dbReference type="EMBL" id="BAAAKV010000084">
    <property type="protein sequence ID" value="GAA1196723.1"/>
    <property type="molecule type" value="Genomic_DNA"/>
</dbReference>
<evidence type="ECO:0000313" key="2">
    <source>
        <dbReference type="EMBL" id="GAA1196723.1"/>
    </source>
</evidence>
<dbReference type="Proteomes" id="UP001501371">
    <property type="component" value="Unassembled WGS sequence"/>
</dbReference>
<keyword evidence="1" id="KW-1133">Transmembrane helix</keyword>
<feature type="transmembrane region" description="Helical" evidence="1">
    <location>
        <begin position="204"/>
        <end position="225"/>
    </location>
</feature>
<reference evidence="3" key="1">
    <citation type="journal article" date="2019" name="Int. J. Syst. Evol. Microbiol.">
        <title>The Global Catalogue of Microorganisms (GCM) 10K type strain sequencing project: providing services to taxonomists for standard genome sequencing and annotation.</title>
        <authorList>
            <consortium name="The Broad Institute Genomics Platform"/>
            <consortium name="The Broad Institute Genome Sequencing Center for Infectious Disease"/>
            <person name="Wu L."/>
            <person name="Ma J."/>
        </authorList>
    </citation>
    <scope>NUCLEOTIDE SEQUENCE [LARGE SCALE GENOMIC DNA]</scope>
    <source>
        <strain evidence="3">JCM 12696</strain>
    </source>
</reference>
<accession>A0ABP4FR90</accession>
<feature type="transmembrane region" description="Helical" evidence="1">
    <location>
        <begin position="78"/>
        <end position="101"/>
    </location>
</feature>
<gene>
    <name evidence="2" type="ORF">GCM10009654_62050</name>
</gene>
<evidence type="ECO:0000313" key="3">
    <source>
        <dbReference type="Proteomes" id="UP001501371"/>
    </source>
</evidence>
<protein>
    <recommendedName>
        <fullName evidence="4">Integral membrane protein</fullName>
    </recommendedName>
</protein>
<keyword evidence="1" id="KW-0472">Membrane</keyword>
<proteinExistence type="predicted"/>
<keyword evidence="1" id="KW-0812">Transmembrane</keyword>
<evidence type="ECO:0008006" key="4">
    <source>
        <dbReference type="Google" id="ProtNLM"/>
    </source>
</evidence>
<comment type="caution">
    <text evidence="2">The sequence shown here is derived from an EMBL/GenBank/DDBJ whole genome shotgun (WGS) entry which is preliminary data.</text>
</comment>